<evidence type="ECO:0000313" key="2">
    <source>
        <dbReference type="Proteomes" id="UP001241758"/>
    </source>
</evidence>
<evidence type="ECO:0000313" key="1">
    <source>
        <dbReference type="EMBL" id="MDI6097233.1"/>
    </source>
</evidence>
<keyword evidence="2" id="KW-1185">Reference proteome</keyword>
<dbReference type="RefSeq" id="WP_282756511.1">
    <property type="nucleotide sequence ID" value="NZ_JASCTH010000001.1"/>
</dbReference>
<dbReference type="EMBL" id="JASCTH010000001">
    <property type="protein sequence ID" value="MDI6097233.1"/>
    <property type="molecule type" value="Genomic_DNA"/>
</dbReference>
<protein>
    <submittedName>
        <fullName evidence="1">Uncharacterized protein</fullName>
    </submittedName>
</protein>
<comment type="caution">
    <text evidence="1">The sequence shown here is derived from an EMBL/GenBank/DDBJ whole genome shotgun (WGS) entry which is preliminary data.</text>
</comment>
<dbReference type="Proteomes" id="UP001241758">
    <property type="component" value="Unassembled WGS sequence"/>
</dbReference>
<reference evidence="1 2" key="1">
    <citation type="submission" date="2023-05" db="EMBL/GenBank/DDBJ databases">
        <title>Actinoplanes sp. NEAU-A12 genome sequencing.</title>
        <authorList>
            <person name="Wang Z.-S."/>
        </authorList>
    </citation>
    <scope>NUCLEOTIDE SEQUENCE [LARGE SCALE GENOMIC DNA]</scope>
    <source>
        <strain evidence="1 2">NEAU-A12</strain>
    </source>
</reference>
<sequence length="219" mass="24617">MAGIDAKARRRISRTWQELFPGFEIWRPMRLLRRIGPILQGVALAQVPGRVEYFPTAHVHPLTMNFPGISLSLGHRLSGWRGVDESVSSTADEDAVRDAADRLRAQSPLPLGRIPALDEVLAAYRDHLLSQPISIRGPSHDVEQLLALARFSPSKQVMAAQAEFVEELSKSWRYRPDGVHGRDECLRRTLAQVPDRMTLQSIVDDQAVRLKVVSLKFVE</sequence>
<name>A0ABT6WBZ0_9ACTN</name>
<gene>
    <name evidence="1" type="ORF">QLQ12_01240</name>
</gene>
<proteinExistence type="predicted"/>
<organism evidence="1 2">
    <name type="scientific">Actinoplanes sandaracinus</name>
    <dbReference type="NCBI Taxonomy" id="3045177"/>
    <lineage>
        <taxon>Bacteria</taxon>
        <taxon>Bacillati</taxon>
        <taxon>Actinomycetota</taxon>
        <taxon>Actinomycetes</taxon>
        <taxon>Micromonosporales</taxon>
        <taxon>Micromonosporaceae</taxon>
        <taxon>Actinoplanes</taxon>
    </lineage>
</organism>
<accession>A0ABT6WBZ0</accession>